<dbReference type="EMBL" id="UINC01127068">
    <property type="protein sequence ID" value="SVD05945.1"/>
    <property type="molecule type" value="Genomic_DNA"/>
</dbReference>
<dbReference type="Pfam" id="PF02397">
    <property type="entry name" value="Bac_transf"/>
    <property type="match status" value="1"/>
</dbReference>
<accession>A0A382S8Z4</accession>
<organism evidence="2">
    <name type="scientific">marine metagenome</name>
    <dbReference type="NCBI Taxonomy" id="408172"/>
    <lineage>
        <taxon>unclassified sequences</taxon>
        <taxon>metagenomes</taxon>
        <taxon>ecological metagenomes</taxon>
    </lineage>
</organism>
<sequence length="145" mass="16670">NSWKFRTMVPKADDIKINLSDKNEMVGPVFKIENDPRITKVGRFLRKYSLDESIQFVSVIKGDMSLVGPRPAGSIELEGYKEWQKRRLSVMPGLTGPWQVSGRNKINHFDDWVKLDLEYIDNWSLWLDIKILFKTIPAALSGTGM</sequence>
<name>A0A382S8Z4_9ZZZZ</name>
<evidence type="ECO:0000313" key="2">
    <source>
        <dbReference type="EMBL" id="SVD05945.1"/>
    </source>
</evidence>
<reference evidence="2" key="1">
    <citation type="submission" date="2018-05" db="EMBL/GenBank/DDBJ databases">
        <authorList>
            <person name="Lanie J.A."/>
            <person name="Ng W.-L."/>
            <person name="Kazmierczak K.M."/>
            <person name="Andrzejewski T.M."/>
            <person name="Davidsen T.M."/>
            <person name="Wayne K.J."/>
            <person name="Tettelin H."/>
            <person name="Glass J.I."/>
            <person name="Rusch D."/>
            <person name="Podicherti R."/>
            <person name="Tsui H.-C.T."/>
            <person name="Winkler M.E."/>
        </authorList>
    </citation>
    <scope>NUCLEOTIDE SEQUENCE</scope>
</reference>
<feature type="domain" description="Bacterial sugar transferase" evidence="1">
    <location>
        <begin position="2"/>
        <end position="140"/>
    </location>
</feature>
<dbReference type="AlphaFoldDB" id="A0A382S8Z4"/>
<evidence type="ECO:0000259" key="1">
    <source>
        <dbReference type="Pfam" id="PF02397"/>
    </source>
</evidence>
<protein>
    <recommendedName>
        <fullName evidence="1">Bacterial sugar transferase domain-containing protein</fullName>
    </recommendedName>
</protein>
<dbReference type="PANTHER" id="PTHR30576">
    <property type="entry name" value="COLANIC BIOSYNTHESIS UDP-GLUCOSE LIPID CARRIER TRANSFERASE"/>
    <property type="match status" value="1"/>
</dbReference>
<dbReference type="PANTHER" id="PTHR30576:SF10">
    <property type="entry name" value="SLL5057 PROTEIN"/>
    <property type="match status" value="1"/>
</dbReference>
<gene>
    <name evidence="2" type="ORF">METZ01_LOCUS358799</name>
</gene>
<feature type="non-terminal residue" evidence="2">
    <location>
        <position position="1"/>
    </location>
</feature>
<dbReference type="InterPro" id="IPR003362">
    <property type="entry name" value="Bact_transf"/>
</dbReference>
<dbReference type="GO" id="GO:0016780">
    <property type="term" value="F:phosphotransferase activity, for other substituted phosphate groups"/>
    <property type="evidence" value="ECO:0007669"/>
    <property type="project" value="TreeGrafter"/>
</dbReference>
<proteinExistence type="predicted"/>